<evidence type="ECO:0000313" key="3">
    <source>
        <dbReference type="Proteomes" id="UP000782610"/>
    </source>
</evidence>
<reference evidence="2" key="1">
    <citation type="submission" date="2020-07" db="EMBL/GenBank/DDBJ databases">
        <title>Huge and variable diversity of episymbiotic CPR bacteria and DPANN archaea in groundwater ecosystems.</title>
        <authorList>
            <person name="He C.Y."/>
            <person name="Keren R."/>
            <person name="Whittaker M."/>
            <person name="Farag I.F."/>
            <person name="Doudna J."/>
            <person name="Cate J.H.D."/>
            <person name="Banfield J.F."/>
        </authorList>
    </citation>
    <scope>NUCLEOTIDE SEQUENCE</scope>
    <source>
        <strain evidence="2">NC_groundwater_1586_Pr3_B-0.1um_66_15</strain>
    </source>
</reference>
<feature type="domain" description="Glycosyltransferase subfamily 4-like N-terminal" evidence="1">
    <location>
        <begin position="17"/>
        <end position="183"/>
    </location>
</feature>
<dbReference type="Gene3D" id="3.40.50.2000">
    <property type="entry name" value="Glycogen Phosphorylase B"/>
    <property type="match status" value="2"/>
</dbReference>
<proteinExistence type="predicted"/>
<dbReference type="PANTHER" id="PTHR12526">
    <property type="entry name" value="GLYCOSYLTRANSFERASE"/>
    <property type="match status" value="1"/>
</dbReference>
<evidence type="ECO:0000259" key="1">
    <source>
        <dbReference type="Pfam" id="PF13439"/>
    </source>
</evidence>
<dbReference type="InterPro" id="IPR028098">
    <property type="entry name" value="Glyco_trans_4-like_N"/>
</dbReference>
<dbReference type="AlphaFoldDB" id="A0A933L431"/>
<dbReference type="SUPFAM" id="SSF53756">
    <property type="entry name" value="UDP-Glycosyltransferase/glycogen phosphorylase"/>
    <property type="match status" value="1"/>
</dbReference>
<protein>
    <submittedName>
        <fullName evidence="2">Glycosyltransferase family 4 protein</fullName>
    </submittedName>
</protein>
<dbReference type="GO" id="GO:0016757">
    <property type="term" value="F:glycosyltransferase activity"/>
    <property type="evidence" value="ECO:0007669"/>
    <property type="project" value="TreeGrafter"/>
</dbReference>
<comment type="caution">
    <text evidence="2">The sequence shown here is derived from an EMBL/GenBank/DDBJ whole genome shotgun (WGS) entry which is preliminary data.</text>
</comment>
<sequence>MTGERPLRILEILRAPVGGLFRHVSDLTGELARRGHQIGIVVDSLTSDALTEERLGKLAPSAALGIHNMPMPRTLGVGDFTTPYAIRKLARKLEIDVLHGHGAKGGLGARLGRTGRSVSLNTPHGGVLNYKPGSLVGQFFRNAERAIGGITDAYIFESAYAQRAFHEQIGVPPCREAVIHNGLAPAEFEPVPPDRDARDFVFIGEFRDVKGLRYLLEALVDVKAPDGRLATLAMAGGGPEFEATKARITELGLDGRVDLLGVQPARPTLRRGRCLVVPSLAESLPYVILEGASAGRPVISTSVGGIAEIYGPTAGSLVPPADAGALRKAMQRELDDPEAAAHEAAERLDFIRPRFSIAHMTDQIEALYRELLAARLARPAA</sequence>
<dbReference type="CDD" id="cd03801">
    <property type="entry name" value="GT4_PimA-like"/>
    <property type="match status" value="1"/>
</dbReference>
<dbReference type="Pfam" id="PF13439">
    <property type="entry name" value="Glyco_transf_4"/>
    <property type="match status" value="1"/>
</dbReference>
<dbReference type="Pfam" id="PF13692">
    <property type="entry name" value="Glyco_trans_1_4"/>
    <property type="match status" value="1"/>
</dbReference>
<evidence type="ECO:0000313" key="2">
    <source>
        <dbReference type="EMBL" id="MBI4922787.1"/>
    </source>
</evidence>
<dbReference type="PANTHER" id="PTHR12526:SF636">
    <property type="entry name" value="BLL3647 PROTEIN"/>
    <property type="match status" value="1"/>
</dbReference>
<organism evidence="2 3">
    <name type="scientific">Devosia nanyangense</name>
    <dbReference type="NCBI Taxonomy" id="1228055"/>
    <lineage>
        <taxon>Bacteria</taxon>
        <taxon>Pseudomonadati</taxon>
        <taxon>Pseudomonadota</taxon>
        <taxon>Alphaproteobacteria</taxon>
        <taxon>Hyphomicrobiales</taxon>
        <taxon>Devosiaceae</taxon>
        <taxon>Devosia</taxon>
    </lineage>
</organism>
<name>A0A933L431_9HYPH</name>
<dbReference type="EMBL" id="JACRAF010000038">
    <property type="protein sequence ID" value="MBI4922787.1"/>
    <property type="molecule type" value="Genomic_DNA"/>
</dbReference>
<gene>
    <name evidence="2" type="ORF">HY834_13655</name>
</gene>
<accession>A0A933L431</accession>
<dbReference type="Proteomes" id="UP000782610">
    <property type="component" value="Unassembled WGS sequence"/>
</dbReference>